<dbReference type="PANTHER" id="PTHR46534">
    <property type="entry name" value="IGGFC_BINDING DOMAIN-CONTAINING PROTEIN"/>
    <property type="match status" value="1"/>
</dbReference>
<dbReference type="Proteomes" id="UP000064967">
    <property type="component" value="Chromosome"/>
</dbReference>
<protein>
    <recommendedName>
        <fullName evidence="1">IgGFc-binding protein N-terminal domain-containing protein</fullName>
    </recommendedName>
</protein>
<sequence>MILASAGIATSLGAACSTERDSFGPDAPASFQEAGAPDVATSPCGYRCSADLKKVIQTCGAEGDKVVAECGPEQGCGVDGCVDACESAALSKGSVGCSFWTLPAEDIGNGAGGCFAAMLANTWDRPVTLKAEIGSEPLDVSGSVYTAALKNGRPVYTPLNGPIPVGEVALVFLSQLDNPSDPTIPLCPSGIKPALSIDPIRHGTSKTRAFHLETDAPISAYSIFPYGGAESYYPTATLLLPVSSWDTNYIAVQTGRVGINTNPLADWRTLQIVANEDGTEVSMRPVDSVLQGTDVAPAGGGVPQTWTLSRGQVLQISQLAMLSGSPISSNKPVGVFGGSTCIEFPNDYGWCDLTQQQIPALSQWGTEYALVPYEPRVQSLTSAPRENVPWLFVGAADGTVLTYDPARPPGAPDSLSAGQVVVFMTDERAVVKSQDSKHPFYAGVQMTGANFGGGSPTPGIVPGDPDFVNVVPSDQFLSRYVFFADYTFPNTTLVVVRRKTADGFRPVTLDCAGELTNFNPLGAKGEYEYAFVGLTKGAVEQSFPAGKCGYGRHEASSDGPFSLTVWGIGKDASYGYAGGAGSRPVNDVSPIPVR</sequence>
<gene>
    <name evidence="2" type="ORF">AKJ09_10638</name>
</gene>
<evidence type="ECO:0000313" key="2">
    <source>
        <dbReference type="EMBL" id="AKV03975.1"/>
    </source>
</evidence>
<dbReference type="PANTHER" id="PTHR46534:SF1">
    <property type="entry name" value="IGGFC-BINDING PROTEIN N-TERMINAL DOMAIN-CONTAINING PROTEIN"/>
    <property type="match status" value="1"/>
</dbReference>
<accession>A0A0K1QEW4</accession>
<proteinExistence type="predicted"/>
<evidence type="ECO:0000313" key="3">
    <source>
        <dbReference type="Proteomes" id="UP000064967"/>
    </source>
</evidence>
<dbReference type="Pfam" id="PF17517">
    <property type="entry name" value="IgGFc_binding"/>
    <property type="match status" value="1"/>
</dbReference>
<dbReference type="STRING" id="1391654.AKJ09_10638"/>
<keyword evidence="3" id="KW-1185">Reference proteome</keyword>
<dbReference type="KEGG" id="llu:AKJ09_10638"/>
<organism evidence="2 3">
    <name type="scientific">Labilithrix luteola</name>
    <dbReference type="NCBI Taxonomy" id="1391654"/>
    <lineage>
        <taxon>Bacteria</taxon>
        <taxon>Pseudomonadati</taxon>
        <taxon>Myxococcota</taxon>
        <taxon>Polyangia</taxon>
        <taxon>Polyangiales</taxon>
        <taxon>Labilitrichaceae</taxon>
        <taxon>Labilithrix</taxon>
    </lineage>
</organism>
<name>A0A0K1QEW4_9BACT</name>
<dbReference type="EMBL" id="CP012333">
    <property type="protein sequence ID" value="AKV03975.1"/>
    <property type="molecule type" value="Genomic_DNA"/>
</dbReference>
<dbReference type="InterPro" id="IPR035234">
    <property type="entry name" value="IgGFc-bd_N"/>
</dbReference>
<evidence type="ECO:0000259" key="1">
    <source>
        <dbReference type="Pfam" id="PF17517"/>
    </source>
</evidence>
<feature type="domain" description="IgGFc-binding protein N-terminal" evidence="1">
    <location>
        <begin position="235"/>
        <end position="567"/>
    </location>
</feature>
<reference evidence="2 3" key="1">
    <citation type="submission" date="2015-08" db="EMBL/GenBank/DDBJ databases">
        <authorList>
            <person name="Babu N.S."/>
            <person name="Beckwith C.J."/>
            <person name="Beseler K.G."/>
            <person name="Brison A."/>
            <person name="Carone J.V."/>
            <person name="Caskin T.P."/>
            <person name="Diamond M."/>
            <person name="Durham M.E."/>
            <person name="Foxe J.M."/>
            <person name="Go M."/>
            <person name="Henderson B.A."/>
            <person name="Jones I.B."/>
            <person name="McGettigan J.A."/>
            <person name="Micheletti S.J."/>
            <person name="Nasrallah M.E."/>
            <person name="Ortiz D."/>
            <person name="Piller C.R."/>
            <person name="Privatt S.R."/>
            <person name="Schneider S.L."/>
            <person name="Sharp S."/>
            <person name="Smith T.C."/>
            <person name="Stanton J.D."/>
            <person name="Ullery H.E."/>
            <person name="Wilson R.J."/>
            <person name="Serrano M.G."/>
            <person name="Buck G."/>
            <person name="Lee V."/>
            <person name="Wang Y."/>
            <person name="Carvalho R."/>
            <person name="Voegtly L."/>
            <person name="Shi R."/>
            <person name="Duckworth R."/>
            <person name="Johnson A."/>
            <person name="Loviza R."/>
            <person name="Walstead R."/>
            <person name="Shah Z."/>
            <person name="Kiflezghi M."/>
            <person name="Wade K."/>
            <person name="Ball S.L."/>
            <person name="Bradley K.W."/>
            <person name="Asai D.J."/>
            <person name="Bowman C.A."/>
            <person name="Russell D.A."/>
            <person name="Pope W.H."/>
            <person name="Jacobs-Sera D."/>
            <person name="Hendrix R.W."/>
            <person name="Hatfull G.F."/>
        </authorList>
    </citation>
    <scope>NUCLEOTIDE SEQUENCE [LARGE SCALE GENOMIC DNA]</scope>
    <source>
        <strain evidence="2 3">DSM 27648</strain>
    </source>
</reference>
<dbReference type="AlphaFoldDB" id="A0A0K1QEW4"/>